<name>A0ABT0REY4_9SPHN</name>
<feature type="signal peptide" evidence="1">
    <location>
        <begin position="1"/>
        <end position="26"/>
    </location>
</feature>
<evidence type="ECO:0000256" key="1">
    <source>
        <dbReference type="SAM" id="SignalP"/>
    </source>
</evidence>
<organism evidence="2 3">
    <name type="scientific">Sphingomonas anseongensis</name>
    <dbReference type="NCBI Taxonomy" id="2908207"/>
    <lineage>
        <taxon>Bacteria</taxon>
        <taxon>Pseudomonadati</taxon>
        <taxon>Pseudomonadota</taxon>
        <taxon>Alphaproteobacteria</taxon>
        <taxon>Sphingomonadales</taxon>
        <taxon>Sphingomonadaceae</taxon>
        <taxon>Sphingomonas</taxon>
    </lineage>
</organism>
<feature type="chain" id="PRO_5045759241" description="Lipoprotein" evidence="1">
    <location>
        <begin position="27"/>
        <end position="193"/>
    </location>
</feature>
<accession>A0ABT0REY4</accession>
<dbReference type="PROSITE" id="PS51257">
    <property type="entry name" value="PROKAR_LIPOPROTEIN"/>
    <property type="match status" value="1"/>
</dbReference>
<evidence type="ECO:0008006" key="4">
    <source>
        <dbReference type="Google" id="ProtNLM"/>
    </source>
</evidence>
<dbReference type="EMBL" id="JAMGBC010000001">
    <property type="protein sequence ID" value="MCL6678847.1"/>
    <property type="molecule type" value="Genomic_DNA"/>
</dbReference>
<keyword evidence="1" id="KW-0732">Signal</keyword>
<keyword evidence="3" id="KW-1185">Reference proteome</keyword>
<gene>
    <name evidence="2" type="ORF">LZ519_05880</name>
</gene>
<proteinExistence type="predicted"/>
<comment type="caution">
    <text evidence="2">The sequence shown here is derived from an EMBL/GenBank/DDBJ whole genome shotgun (WGS) entry which is preliminary data.</text>
</comment>
<reference evidence="2" key="1">
    <citation type="submission" date="2022-05" db="EMBL/GenBank/DDBJ databases">
        <authorList>
            <person name="Jo J.-H."/>
            <person name="Im W.-T."/>
        </authorList>
    </citation>
    <scope>NUCLEOTIDE SEQUENCE</scope>
    <source>
        <strain evidence="2">RG327</strain>
    </source>
</reference>
<protein>
    <recommendedName>
        <fullName evidence="4">Lipoprotein</fullName>
    </recommendedName>
</protein>
<evidence type="ECO:0000313" key="2">
    <source>
        <dbReference type="EMBL" id="MCL6678847.1"/>
    </source>
</evidence>
<dbReference type="NCBIfam" id="NF047637">
    <property type="entry name" value="lipo_CC0125"/>
    <property type="match status" value="1"/>
</dbReference>
<sequence>MLSIRNYRRLAAPIAALAILAGCTTATPYQPLGSTSTRGGFADQQLDATHYRVSFYGNSLTSRQQVENYLLYRAAELTAQRGFNCFIIVNHGTDKNTTVQVNPYGPYGGGYYGGGYYGGWSPYWRLHGPAGWYSYDPFYGGPFFGQYDINTIDQYQAMADIAVSNTCPAGPATFNAQQVIANLHPYLVYPRTR</sequence>
<evidence type="ECO:0000313" key="3">
    <source>
        <dbReference type="Proteomes" id="UP001165343"/>
    </source>
</evidence>
<dbReference type="RefSeq" id="WP_249867780.1">
    <property type="nucleotide sequence ID" value="NZ_JAMGBC010000001.1"/>
</dbReference>
<dbReference type="Proteomes" id="UP001165343">
    <property type="component" value="Unassembled WGS sequence"/>
</dbReference>